<comment type="cofactor">
    <cofactor evidence="7 10">
        <name>Mg(2+)</name>
        <dbReference type="ChEBI" id="CHEBI:18420"/>
    </cofactor>
    <text evidence="7 10">Binds 1 Mg(2+) ion per subunit.</text>
</comment>
<dbReference type="CDD" id="cd00715">
    <property type="entry name" value="GPATase_N"/>
    <property type="match status" value="1"/>
</dbReference>
<comment type="similarity">
    <text evidence="2 7 8">In the C-terminal section; belongs to the purine/pyrimidine phosphoribosyltransferase family.</text>
</comment>
<comment type="pathway">
    <text evidence="1 7 8">Purine metabolism; IMP biosynthesis via de novo pathway; N(1)-(5-phospho-D-ribosyl)glycinamide from 5-phospho-alpha-D-ribose 1-diphosphate: step 1/2.</text>
</comment>
<keyword evidence="7 10" id="KW-0460">Magnesium</keyword>
<evidence type="ECO:0000256" key="9">
    <source>
        <dbReference type="PIRSR" id="PIRSR000485-1"/>
    </source>
</evidence>
<keyword evidence="7 10" id="KW-0479">Metal-binding</keyword>
<dbReference type="Proteomes" id="UP000199545">
    <property type="component" value="Unassembled WGS sequence"/>
</dbReference>
<evidence type="ECO:0000256" key="3">
    <source>
        <dbReference type="ARBA" id="ARBA00022676"/>
    </source>
</evidence>
<reference evidence="13 14" key="1">
    <citation type="submission" date="2016-10" db="EMBL/GenBank/DDBJ databases">
        <authorList>
            <person name="de Groot N.N."/>
        </authorList>
    </citation>
    <scope>NUCLEOTIDE SEQUENCE [LARGE SCALE GENOMIC DNA]</scope>
    <source>
        <strain evidence="13 14">DSM 44778</strain>
    </source>
</reference>
<evidence type="ECO:0000313" key="14">
    <source>
        <dbReference type="Proteomes" id="UP000199545"/>
    </source>
</evidence>
<proteinExistence type="inferred from homology"/>
<dbReference type="RefSeq" id="WP_093230279.1">
    <property type="nucleotide sequence ID" value="NZ_FORR01000010.1"/>
</dbReference>
<keyword evidence="5 7" id="KW-0658">Purine biosynthesis</keyword>
<comment type="catalytic activity">
    <reaction evidence="7 8">
        <text>5-phospho-beta-D-ribosylamine + L-glutamate + diphosphate = 5-phospho-alpha-D-ribose 1-diphosphate + L-glutamine + H2O</text>
        <dbReference type="Rhea" id="RHEA:14905"/>
        <dbReference type="ChEBI" id="CHEBI:15377"/>
        <dbReference type="ChEBI" id="CHEBI:29985"/>
        <dbReference type="ChEBI" id="CHEBI:33019"/>
        <dbReference type="ChEBI" id="CHEBI:58017"/>
        <dbReference type="ChEBI" id="CHEBI:58359"/>
        <dbReference type="ChEBI" id="CHEBI:58681"/>
        <dbReference type="EC" id="2.4.2.14"/>
    </reaction>
</comment>
<dbReference type="AlphaFoldDB" id="A0A1I3RK06"/>
<evidence type="ECO:0000256" key="8">
    <source>
        <dbReference type="PIRNR" id="PIRNR000485"/>
    </source>
</evidence>
<keyword evidence="7 11" id="KW-0408">Iron</keyword>
<accession>A0A1I3RK06</accession>
<dbReference type="Pfam" id="PF13522">
    <property type="entry name" value="GATase_6"/>
    <property type="match status" value="1"/>
</dbReference>
<keyword evidence="7 11" id="KW-0411">Iron-sulfur</keyword>
<dbReference type="SUPFAM" id="SSF53271">
    <property type="entry name" value="PRTase-like"/>
    <property type="match status" value="1"/>
</dbReference>
<evidence type="ECO:0000259" key="12">
    <source>
        <dbReference type="PROSITE" id="PS51278"/>
    </source>
</evidence>
<evidence type="ECO:0000256" key="6">
    <source>
        <dbReference type="ARBA" id="ARBA00022962"/>
    </source>
</evidence>
<keyword evidence="3 7" id="KW-0328">Glycosyltransferase</keyword>
<dbReference type="Gene3D" id="3.40.50.2020">
    <property type="match status" value="1"/>
</dbReference>
<feature type="binding site" evidence="7 11">
    <location>
        <position position="396"/>
    </location>
    <ligand>
        <name>[4Fe-4S] cluster</name>
        <dbReference type="ChEBI" id="CHEBI:49883"/>
    </ligand>
</feature>
<keyword evidence="6 7" id="KW-0315">Glutamine amidotransferase</keyword>
<feature type="binding site" evidence="7 10">
    <location>
        <position position="360"/>
    </location>
    <ligand>
        <name>Mg(2+)</name>
        <dbReference type="ChEBI" id="CHEBI:18420"/>
    </ligand>
</feature>
<dbReference type="HAMAP" id="MF_01931">
    <property type="entry name" value="PurF"/>
    <property type="match status" value="1"/>
</dbReference>
<dbReference type="SUPFAM" id="SSF56235">
    <property type="entry name" value="N-terminal nucleophile aminohydrolases (Ntn hydrolases)"/>
    <property type="match status" value="1"/>
</dbReference>
<feature type="binding site" evidence="7 10">
    <location>
        <position position="359"/>
    </location>
    <ligand>
        <name>Mg(2+)</name>
        <dbReference type="ChEBI" id="CHEBI:18420"/>
    </ligand>
</feature>
<dbReference type="EMBL" id="FORR01000010">
    <property type="protein sequence ID" value="SFJ45496.1"/>
    <property type="molecule type" value="Genomic_DNA"/>
</dbReference>
<evidence type="ECO:0000256" key="4">
    <source>
        <dbReference type="ARBA" id="ARBA00022679"/>
    </source>
</evidence>
<protein>
    <recommendedName>
        <fullName evidence="7">Amidophosphoribosyltransferase</fullName>
        <shortName evidence="7">ATase</shortName>
        <ecNumber evidence="7">2.4.2.14</ecNumber>
    </recommendedName>
    <alternativeName>
        <fullName evidence="7">Glutamine phosphoribosylpyrophosphate amidotransferase</fullName>
        <shortName evidence="7">GPATase</shortName>
    </alternativeName>
</protein>
<dbReference type="OrthoDB" id="9801213at2"/>
<dbReference type="GO" id="GO:0006189">
    <property type="term" value="P:'de novo' IMP biosynthetic process"/>
    <property type="evidence" value="ECO:0007669"/>
    <property type="project" value="UniProtKB-UniRule"/>
</dbReference>
<comment type="cofactor">
    <cofactor evidence="7 11">
        <name>[4Fe-4S] cluster</name>
        <dbReference type="ChEBI" id="CHEBI:49883"/>
    </cofactor>
    <text evidence="7 11">Binds 1 [4Fe-4S] cluster per subunit.</text>
</comment>
<dbReference type="PIRSF" id="PIRSF000485">
    <property type="entry name" value="Amd_phspho_trans"/>
    <property type="match status" value="1"/>
</dbReference>
<evidence type="ECO:0000256" key="10">
    <source>
        <dbReference type="PIRSR" id="PIRSR000485-2"/>
    </source>
</evidence>
<dbReference type="STRING" id="46223.SAMN05421852_11016"/>
<evidence type="ECO:0000313" key="13">
    <source>
        <dbReference type="EMBL" id="SFJ45496.1"/>
    </source>
</evidence>
<dbReference type="InterPro" id="IPR017932">
    <property type="entry name" value="GATase_2_dom"/>
</dbReference>
<dbReference type="InterPro" id="IPR000836">
    <property type="entry name" value="PRTase_dom"/>
</dbReference>
<dbReference type="PANTHER" id="PTHR11907">
    <property type="entry name" value="AMIDOPHOSPHORIBOSYLTRANSFERASE"/>
    <property type="match status" value="1"/>
</dbReference>
<gene>
    <name evidence="7" type="primary">purF</name>
    <name evidence="13" type="ORF">SAMN05421852_11016</name>
</gene>
<sequence length="477" mass="52486">MRDESIFDLDKLNEECGVFAIFGHPDAARLTYYGLHALQHRGQESAGIVASDGKKFCVHRGTGLVTEVFQNETIDKLKGHVAIGHVRYSTTGGTGLVNAQPLVFNYANGELAVATNGNLVNGQRLRRELEESGSILQTSTDTEVIAHFIARSQKETLVEKVKEALSYVIGAYALLILTNDELIVALDPHSLRPFSMALLGDAYVFSSETCAFDVIGAEFLREIEPGEMLILNRDGIKSIRFTQPQPKAICSFEYIYFARPDSDISGINVHAARKRLGRKLFEEAPIEADVVTGVPDSSISAAIGFAEAAHIPYELGLIKNRYVGRTFIQPTQELREQGVKMKLSAVRKVVEGKRVVMVDDSIVRGTTSRKIVNLLREAGAIEVHVRISSPPVINPCYYGIDTADRKELIAATHKVEEIRQAINADSLAFLSVEGMLEAIGRPVGDKNRGHCLACFTGEYPTVIESEHEYVKVLEGKR</sequence>
<keyword evidence="4 7" id="KW-0808">Transferase</keyword>
<dbReference type="GO" id="GO:0051539">
    <property type="term" value="F:4 iron, 4 sulfur cluster binding"/>
    <property type="evidence" value="ECO:0007669"/>
    <property type="project" value="UniProtKB-KW"/>
</dbReference>
<dbReference type="InterPro" id="IPR029055">
    <property type="entry name" value="Ntn_hydrolases_N"/>
</dbReference>
<evidence type="ECO:0000256" key="5">
    <source>
        <dbReference type="ARBA" id="ARBA00022755"/>
    </source>
</evidence>
<name>A0A1I3RK06_9BACL</name>
<feature type="active site" description="Nucleophile" evidence="7 9">
    <location>
        <position position="16"/>
    </location>
</feature>
<dbReference type="PROSITE" id="PS51278">
    <property type="entry name" value="GATASE_TYPE_2"/>
    <property type="match status" value="1"/>
</dbReference>
<evidence type="ECO:0000256" key="2">
    <source>
        <dbReference type="ARBA" id="ARBA00010138"/>
    </source>
</evidence>
<dbReference type="GO" id="GO:0000287">
    <property type="term" value="F:magnesium ion binding"/>
    <property type="evidence" value="ECO:0007669"/>
    <property type="project" value="UniProtKB-UniRule"/>
</dbReference>
<dbReference type="InterPro" id="IPR005854">
    <property type="entry name" value="PurF"/>
</dbReference>
<evidence type="ECO:0000256" key="11">
    <source>
        <dbReference type="PIRSR" id="PIRSR000485-3"/>
    </source>
</evidence>
<dbReference type="GO" id="GO:0004044">
    <property type="term" value="F:amidophosphoribosyltransferase activity"/>
    <property type="evidence" value="ECO:0007669"/>
    <property type="project" value="UniProtKB-UniRule"/>
</dbReference>
<dbReference type="CDD" id="cd06223">
    <property type="entry name" value="PRTases_typeI"/>
    <property type="match status" value="1"/>
</dbReference>
<dbReference type="Pfam" id="PF00156">
    <property type="entry name" value="Pribosyltran"/>
    <property type="match status" value="1"/>
</dbReference>
<organism evidence="13 14">
    <name type="scientific">Thermoflavimicrobium dichotomicum</name>
    <dbReference type="NCBI Taxonomy" id="46223"/>
    <lineage>
        <taxon>Bacteria</taxon>
        <taxon>Bacillati</taxon>
        <taxon>Bacillota</taxon>
        <taxon>Bacilli</taxon>
        <taxon>Bacillales</taxon>
        <taxon>Thermoactinomycetaceae</taxon>
        <taxon>Thermoflavimicrobium</taxon>
    </lineage>
</organism>
<feature type="domain" description="Glutamine amidotransferase type-2" evidence="12">
    <location>
        <begin position="16"/>
        <end position="234"/>
    </location>
</feature>
<feature type="binding site" evidence="7 10">
    <location>
        <position position="297"/>
    </location>
    <ligand>
        <name>Mg(2+)</name>
        <dbReference type="ChEBI" id="CHEBI:18420"/>
    </ligand>
</feature>
<feature type="binding site" evidence="7 11">
    <location>
        <position position="454"/>
    </location>
    <ligand>
        <name>[4Fe-4S] cluster</name>
        <dbReference type="ChEBI" id="CHEBI:49883"/>
    </ligand>
</feature>
<evidence type="ECO:0000256" key="1">
    <source>
        <dbReference type="ARBA" id="ARBA00005209"/>
    </source>
</evidence>
<keyword evidence="14" id="KW-1185">Reference proteome</keyword>
<dbReference type="InterPro" id="IPR029057">
    <property type="entry name" value="PRTase-like"/>
</dbReference>
<feature type="binding site" evidence="7 11">
    <location>
        <position position="250"/>
    </location>
    <ligand>
        <name>[4Fe-4S] cluster</name>
        <dbReference type="ChEBI" id="CHEBI:49883"/>
    </ligand>
</feature>
<keyword evidence="7" id="KW-0004">4Fe-4S</keyword>
<feature type="binding site" evidence="7 11">
    <location>
        <position position="451"/>
    </location>
    <ligand>
        <name>[4Fe-4S] cluster</name>
        <dbReference type="ChEBI" id="CHEBI:49883"/>
    </ligand>
</feature>
<dbReference type="NCBIfam" id="TIGR01134">
    <property type="entry name" value="purF"/>
    <property type="match status" value="1"/>
</dbReference>
<dbReference type="InterPro" id="IPR035584">
    <property type="entry name" value="PurF_N"/>
</dbReference>
<dbReference type="UniPathway" id="UPA00074">
    <property type="reaction ID" value="UER00124"/>
</dbReference>
<comment type="function">
    <text evidence="7">Catalyzes the formation of phosphoribosylamine from phosphoribosylpyrophosphate (PRPP) and glutamine.</text>
</comment>
<dbReference type="EC" id="2.4.2.14" evidence="7"/>
<dbReference type="Gene3D" id="3.60.20.10">
    <property type="entry name" value="Glutamine Phosphoribosylpyrophosphate, subunit 1, domain 1"/>
    <property type="match status" value="1"/>
</dbReference>
<dbReference type="GO" id="GO:0009113">
    <property type="term" value="P:purine nucleobase biosynthetic process"/>
    <property type="evidence" value="ECO:0007669"/>
    <property type="project" value="UniProtKB-UniRule"/>
</dbReference>
<evidence type="ECO:0000256" key="7">
    <source>
        <dbReference type="HAMAP-Rule" id="MF_01931"/>
    </source>
</evidence>